<dbReference type="EMBL" id="JABGBW010000011">
    <property type="protein sequence ID" value="MBC2576745.1"/>
    <property type="molecule type" value="Genomic_DNA"/>
</dbReference>
<name>A0ABR6TN45_9FIRM</name>
<dbReference type="PROSITE" id="PS51482">
    <property type="entry name" value="DEGV"/>
    <property type="match status" value="1"/>
</dbReference>
<dbReference type="Gene3D" id="3.40.50.10170">
    <property type="match status" value="1"/>
</dbReference>
<dbReference type="Proteomes" id="UP000713904">
    <property type="component" value="Unassembled WGS sequence"/>
</dbReference>
<protein>
    <submittedName>
        <fullName evidence="2">DegV family protein</fullName>
    </submittedName>
</protein>
<comment type="caution">
    <text evidence="2">The sequence shown here is derived from an EMBL/GenBank/DDBJ whole genome shotgun (WGS) entry which is preliminary data.</text>
</comment>
<keyword evidence="3" id="KW-1185">Reference proteome</keyword>
<dbReference type="PANTHER" id="PTHR33434">
    <property type="entry name" value="DEGV DOMAIN-CONTAINING PROTEIN DR_1986-RELATED"/>
    <property type="match status" value="1"/>
</dbReference>
<dbReference type="Pfam" id="PF02645">
    <property type="entry name" value="DegV"/>
    <property type="match status" value="1"/>
</dbReference>
<sequence>MDIKLICDTLCDIPDEIQKKEYLEIVPLTLIMGGNEYKDGVDIDKETFYKSVLETGEVPKTSQATYMQFKEIFEKYIADGKKIICINGASSKSGTYQSALLAKNDVDGDINVFDTEQLSLGAGQFVIRACDMIEEGMDLENIIKKLEEIKDSAKILFAPASFDFLKKSGRVPMTTAVIGNMLNIKPIFYMEKGEIGLETKVRGVKKLVAKLVDLVIERFGTELNEVTLTIGHGCNLEDFEKLKREVEAKLEGKVKKIMTTKGGVCICSHTGPDIIAVSFSK</sequence>
<dbReference type="InterPro" id="IPR050270">
    <property type="entry name" value="DegV_domain_contain"/>
</dbReference>
<reference evidence="2 3" key="1">
    <citation type="submission" date="2020-05" db="EMBL/GenBank/DDBJ databases">
        <title>Draft genome of xy-202 and genomic insight in genome of the genus Peptostreptococcus.</title>
        <authorList>
            <person name="Zhang Z."/>
        </authorList>
    </citation>
    <scope>NUCLEOTIDE SEQUENCE [LARGE SCALE GENOMIC DNA]</scope>
    <source>
        <strain evidence="2 3">DSM 27025</strain>
    </source>
</reference>
<proteinExistence type="predicted"/>
<dbReference type="PANTHER" id="PTHR33434:SF2">
    <property type="entry name" value="FATTY ACID-BINDING PROTEIN TM_1468"/>
    <property type="match status" value="1"/>
</dbReference>
<evidence type="ECO:0000256" key="1">
    <source>
        <dbReference type="ARBA" id="ARBA00023121"/>
    </source>
</evidence>
<dbReference type="NCBIfam" id="TIGR00762">
    <property type="entry name" value="DegV"/>
    <property type="match status" value="1"/>
</dbReference>
<keyword evidence="1" id="KW-0446">Lipid-binding</keyword>
<dbReference type="InterPro" id="IPR043168">
    <property type="entry name" value="DegV_C"/>
</dbReference>
<dbReference type="SUPFAM" id="SSF82549">
    <property type="entry name" value="DAK1/DegV-like"/>
    <property type="match status" value="1"/>
</dbReference>
<evidence type="ECO:0000313" key="3">
    <source>
        <dbReference type="Proteomes" id="UP000713904"/>
    </source>
</evidence>
<dbReference type="Gene3D" id="3.30.1180.10">
    <property type="match status" value="1"/>
</dbReference>
<dbReference type="RefSeq" id="WP_185624760.1">
    <property type="nucleotide sequence ID" value="NZ_JABGBW010000011.1"/>
</dbReference>
<organism evidence="2 3">
    <name type="scientific">Peptostreptococcus canis</name>
    <dbReference type="NCBI Taxonomy" id="1159213"/>
    <lineage>
        <taxon>Bacteria</taxon>
        <taxon>Bacillati</taxon>
        <taxon>Bacillota</taxon>
        <taxon>Clostridia</taxon>
        <taxon>Peptostreptococcales</taxon>
        <taxon>Peptostreptococcaceae</taxon>
        <taxon>Peptostreptococcus</taxon>
    </lineage>
</organism>
<evidence type="ECO:0000313" key="2">
    <source>
        <dbReference type="EMBL" id="MBC2576745.1"/>
    </source>
</evidence>
<dbReference type="InterPro" id="IPR003797">
    <property type="entry name" value="DegV"/>
</dbReference>
<gene>
    <name evidence="2" type="ORF">HLB29_08640</name>
</gene>
<accession>A0ABR6TN45</accession>